<feature type="domain" description="Amidohydrolase-related" evidence="4">
    <location>
        <begin position="3"/>
        <end position="242"/>
    </location>
</feature>
<dbReference type="OrthoDB" id="5450317at2"/>
<evidence type="ECO:0000256" key="2">
    <source>
        <dbReference type="ARBA" id="ARBA00022723"/>
    </source>
</evidence>
<dbReference type="AlphaFoldDB" id="A0A1I0T5G9"/>
<protein>
    <submittedName>
        <fullName evidence="5">Predicted metal-dependent hydrolase, TIM-barrel fold</fullName>
    </submittedName>
</protein>
<keyword evidence="3 5" id="KW-0378">Hydrolase</keyword>
<dbReference type="InterPro" id="IPR032466">
    <property type="entry name" value="Metal_Hydrolase"/>
</dbReference>
<dbReference type="RefSeq" id="WP_068360255.1">
    <property type="nucleotide sequence ID" value="NZ_FOJN01000004.1"/>
</dbReference>
<reference evidence="5 6" key="1">
    <citation type="submission" date="2016-10" db="EMBL/GenBank/DDBJ databases">
        <authorList>
            <person name="de Groot N.N."/>
        </authorList>
    </citation>
    <scope>NUCLEOTIDE SEQUENCE [LARGE SCALE GENOMIC DNA]</scope>
    <source>
        <strain evidence="5 6">DSM 44908</strain>
    </source>
</reference>
<dbReference type="InterPro" id="IPR002195">
    <property type="entry name" value="Dihydroorotase_CS"/>
</dbReference>
<dbReference type="GeneID" id="85485298"/>
<evidence type="ECO:0000313" key="5">
    <source>
        <dbReference type="EMBL" id="SFA47038.1"/>
    </source>
</evidence>
<dbReference type="Gene3D" id="3.20.20.140">
    <property type="entry name" value="Metal-dependent hydrolases"/>
    <property type="match status" value="1"/>
</dbReference>
<dbReference type="GO" id="GO:0046872">
    <property type="term" value="F:metal ion binding"/>
    <property type="evidence" value="ECO:0007669"/>
    <property type="project" value="UniProtKB-KW"/>
</dbReference>
<dbReference type="SUPFAM" id="SSF51556">
    <property type="entry name" value="Metallo-dependent hydrolases"/>
    <property type="match status" value="1"/>
</dbReference>
<name>A0A1I0T5G9_9NOCA</name>
<dbReference type="EMBL" id="FOJN01000004">
    <property type="protein sequence ID" value="SFA47038.1"/>
    <property type="molecule type" value="Genomic_DNA"/>
</dbReference>
<accession>A0A1I0T5G9</accession>
<organism evidence="5 6">
    <name type="scientific">Rhodococcoides kroppenstedtii</name>
    <dbReference type="NCBI Taxonomy" id="293050"/>
    <lineage>
        <taxon>Bacteria</taxon>
        <taxon>Bacillati</taxon>
        <taxon>Actinomycetota</taxon>
        <taxon>Actinomycetes</taxon>
        <taxon>Mycobacteriales</taxon>
        <taxon>Nocardiaceae</taxon>
        <taxon>Rhodococcoides</taxon>
    </lineage>
</organism>
<dbReference type="PROSITE" id="PS00482">
    <property type="entry name" value="DIHYDROOROTASE_1"/>
    <property type="match status" value="1"/>
</dbReference>
<keyword evidence="2" id="KW-0479">Metal-binding</keyword>
<dbReference type="InterPro" id="IPR006680">
    <property type="entry name" value="Amidohydro-rel"/>
</dbReference>
<sequence length="244" mass="26648">MFDSHVHIRDPRFPLVNNETYQPESYTVADYLADVDGLGVTGGAVVSGTFQSKDTTFLEAALDELGPGWVGVVHLADDATDDDIAALDRAGVRALRFHLRRGVSDLSTMTRQAVRAHSVAGWHAEFYVDAGLLRTLEPVMSKLPAVSIDHLGMSEDAMPYLLQLVNRGARVKASAFGRIDHDPLSAMRRIHAVSPEALMFGSDLPGTRARRRFEPADLDVIAEAVGGDLQAVLVGNARAWYRQR</sequence>
<dbReference type="GO" id="GO:0016812">
    <property type="term" value="F:hydrolase activity, acting on carbon-nitrogen (but not peptide) bonds, in cyclic amides"/>
    <property type="evidence" value="ECO:0007669"/>
    <property type="project" value="InterPro"/>
</dbReference>
<comment type="function">
    <text evidence="1">Catalyzes the reversible cyclization of carbamoyl aspartate to dihydroorotate.</text>
</comment>
<dbReference type="Proteomes" id="UP000182054">
    <property type="component" value="Unassembled WGS sequence"/>
</dbReference>
<evidence type="ECO:0000256" key="1">
    <source>
        <dbReference type="ARBA" id="ARBA00002368"/>
    </source>
</evidence>
<proteinExistence type="predicted"/>
<dbReference type="Pfam" id="PF04909">
    <property type="entry name" value="Amidohydro_2"/>
    <property type="match status" value="1"/>
</dbReference>
<evidence type="ECO:0000259" key="4">
    <source>
        <dbReference type="Pfam" id="PF04909"/>
    </source>
</evidence>
<dbReference type="InterPro" id="IPR052358">
    <property type="entry name" value="Aro_Compnd_Degr_Hydrolases"/>
</dbReference>
<evidence type="ECO:0000256" key="3">
    <source>
        <dbReference type="ARBA" id="ARBA00022801"/>
    </source>
</evidence>
<gene>
    <name evidence="5" type="ORF">SAMN05444374_104143</name>
</gene>
<evidence type="ECO:0000313" key="6">
    <source>
        <dbReference type="Proteomes" id="UP000182054"/>
    </source>
</evidence>
<dbReference type="PANTHER" id="PTHR35563">
    <property type="entry name" value="BARREL METAL-DEPENDENT HYDROLASE, PUTATIVE (AFU_ORTHOLOGUE AFUA_1G16240)-RELATED"/>
    <property type="match status" value="1"/>
</dbReference>
<dbReference type="PANTHER" id="PTHR35563:SF2">
    <property type="entry name" value="BARREL METAL-DEPENDENT HYDROLASE, PUTATIVE (AFU_ORTHOLOGUE AFUA_1G16240)-RELATED"/>
    <property type="match status" value="1"/>
</dbReference>